<dbReference type="EMBL" id="VSRR010000935">
    <property type="protein sequence ID" value="MPC21020.1"/>
    <property type="molecule type" value="Genomic_DNA"/>
</dbReference>
<sequence length="95" mass="10974">MVDSRAMRPYLVSMLKEERSLDSVALLSPCVNAPWKQERHISLRPRLICDLAIVTLHNTTLAPSHLRYILRPTQFIYQLVKGVRRKLAAQIFNGF</sequence>
<comment type="caution">
    <text evidence="1">The sequence shown here is derived from an EMBL/GenBank/DDBJ whole genome shotgun (WGS) entry which is preliminary data.</text>
</comment>
<name>A0A5B7DI13_PORTR</name>
<proteinExistence type="predicted"/>
<protein>
    <submittedName>
        <fullName evidence="1">Uncharacterized protein</fullName>
    </submittedName>
</protein>
<evidence type="ECO:0000313" key="1">
    <source>
        <dbReference type="EMBL" id="MPC21020.1"/>
    </source>
</evidence>
<accession>A0A5B7DI13</accession>
<reference evidence="1 2" key="1">
    <citation type="submission" date="2019-05" db="EMBL/GenBank/DDBJ databases">
        <title>Another draft genome of Portunus trituberculatus and its Hox gene families provides insights of decapod evolution.</title>
        <authorList>
            <person name="Jeong J.-H."/>
            <person name="Song I."/>
            <person name="Kim S."/>
            <person name="Choi T."/>
            <person name="Kim D."/>
            <person name="Ryu S."/>
            <person name="Kim W."/>
        </authorList>
    </citation>
    <scope>NUCLEOTIDE SEQUENCE [LARGE SCALE GENOMIC DNA]</scope>
    <source>
        <tissue evidence="1">Muscle</tissue>
    </source>
</reference>
<keyword evidence="2" id="KW-1185">Reference proteome</keyword>
<dbReference type="AlphaFoldDB" id="A0A5B7DI13"/>
<gene>
    <name evidence="1" type="ORF">E2C01_013993</name>
</gene>
<evidence type="ECO:0000313" key="2">
    <source>
        <dbReference type="Proteomes" id="UP000324222"/>
    </source>
</evidence>
<organism evidence="1 2">
    <name type="scientific">Portunus trituberculatus</name>
    <name type="common">Swimming crab</name>
    <name type="synonym">Neptunus trituberculatus</name>
    <dbReference type="NCBI Taxonomy" id="210409"/>
    <lineage>
        <taxon>Eukaryota</taxon>
        <taxon>Metazoa</taxon>
        <taxon>Ecdysozoa</taxon>
        <taxon>Arthropoda</taxon>
        <taxon>Crustacea</taxon>
        <taxon>Multicrustacea</taxon>
        <taxon>Malacostraca</taxon>
        <taxon>Eumalacostraca</taxon>
        <taxon>Eucarida</taxon>
        <taxon>Decapoda</taxon>
        <taxon>Pleocyemata</taxon>
        <taxon>Brachyura</taxon>
        <taxon>Eubrachyura</taxon>
        <taxon>Portunoidea</taxon>
        <taxon>Portunidae</taxon>
        <taxon>Portuninae</taxon>
        <taxon>Portunus</taxon>
    </lineage>
</organism>
<dbReference type="Proteomes" id="UP000324222">
    <property type="component" value="Unassembled WGS sequence"/>
</dbReference>